<keyword evidence="1" id="KW-0963">Cytoplasm</keyword>
<dbReference type="InterPro" id="IPR033646">
    <property type="entry name" value="CLU-central"/>
</dbReference>
<dbReference type="InterPro" id="IPR019734">
    <property type="entry name" value="TPR_rpt"/>
</dbReference>
<evidence type="ECO:0000256" key="2">
    <source>
        <dbReference type="SAM" id="Coils"/>
    </source>
</evidence>
<dbReference type="GO" id="GO:0048312">
    <property type="term" value="P:intracellular distribution of mitochondria"/>
    <property type="evidence" value="ECO:0007669"/>
    <property type="project" value="TreeGrafter"/>
</dbReference>
<evidence type="ECO:0000259" key="4">
    <source>
        <dbReference type="PROSITE" id="PS51823"/>
    </source>
</evidence>
<dbReference type="GeneID" id="30963637"/>
<feature type="non-terminal residue" evidence="5">
    <location>
        <position position="1265"/>
    </location>
</feature>
<dbReference type="Pfam" id="PF13236">
    <property type="entry name" value="CLU"/>
    <property type="match status" value="1"/>
</dbReference>
<sequence>SSLSLVAVEKPYTERDVREHLLKLREISALTQVSEFETLSDILGIGAGSSKFQNIKLSPIIKKDSEDAEDAKKTKDNNDKKEEEKTLSPEDKEKLASYSKELFIAPTFKQHSPSSSIRLKPALKNIFLSSWNPPSSYFKLRGHLLYLTIQTLENETYHVTSSINGFFVNNCSSNNFDPTIKKTSVKKNSLIKSHSLISLVRSISLKFNQVCKRNNDLLNSSSPLLFLLPTDSFLSTPWIAPSSSTTSDKFLEKQSSLYPDLGKTQLQYLIGGSDGADLYRDWNEEYQSVKELPKSNLQERIFRERLLSKIGFEFTLSATKGAIEILNGNISPMNPNEDPSQHIFLRNNIFYSLATDSSDLYVNKGGNEASRYCAIKDLDSVRVLNKLDDPKVSHLCTAIIDFCGRRVVCQTPVPGVFNNDTLLSPEEKTAFSKIVYGSSDEGITVSSNEKFEELFTPIAEAFHLRKHSVYVNDGADKVKPVPIVTSFETKGMKGTDYRNYIIDLYKTSPLDIEFIESNWKPDNKESFPHKETYVRHECVEEWFRRKVAALIKEEAEIFEKKKAEKDLLEDNEKPTITLDPSKISINPDCFSLTVDESKLGEKEKEELHQDQQIVREISQFISKYLIPEFLEEIGTSEVMAPIDGEHLTSLLHKKGINLRYIGAIANSAIVYKEKETKKIEEKKDQIKKEIEDAKAAKAAKAKKEAEEKEKSNSNDKNEEPKEEAKEETKGTEEKSKAPKSNVYFTTASYEALYKTCIQEMIARSVKHILRELTTNIPIAIIPSIVTLFLNCFLGYNVNSKPKFEIDEELKSLYSSTVDFESFDFLAPNAVFELIEKEVYRRFRFNLSEIDKWYEDQKVIKVRSLFREISLKFGIQWASFNYPFTVQEFEKLTEEELIIFTNEEQATVKKGKKKGKKSTVSASASASSEIIKRTTTFIPDDIVTFVPIIKDSVYKPSLVEEIWDTGRAKIYGVNTTKEDHDMGISLLLESLSLYEQIYGTVHPELAKVYGLIAQSYFDLGNSALAVEYSRKGIFIAERTLGIDFHETFLALINLAYYEHINGNTINSLAVYSRILKDWNIIYGDETHPASITTLTNIALMYQSVQLYDTAKTLLSKALELSEKINGKDSTMTGMIKYQFALSLTTVNNINSSVKYMNEAYKTFRDLLGENDPTTIDAKKNVDSFTRFLVLNTKQERELRKIMEETERQKETEKATRLKIENLTKKINSSAKNDKTDSKIDNRSIGQLLKFIEGEGVKSGGKRTSKK</sequence>
<dbReference type="GO" id="GO:0003729">
    <property type="term" value="F:mRNA binding"/>
    <property type="evidence" value="ECO:0007669"/>
    <property type="project" value="TreeGrafter"/>
</dbReference>
<dbReference type="CDD" id="cd15466">
    <property type="entry name" value="CLU-central"/>
    <property type="match status" value="1"/>
</dbReference>
<dbReference type="Gene3D" id="1.25.40.10">
    <property type="entry name" value="Tetratricopeptide repeat domain"/>
    <property type="match status" value="2"/>
</dbReference>
<accession>A0A1D2VMZ8</accession>
<dbReference type="SUPFAM" id="SSF48452">
    <property type="entry name" value="TPR-like"/>
    <property type="match status" value="1"/>
</dbReference>
<dbReference type="Pfam" id="PF12807">
    <property type="entry name" value="eIF3_p135"/>
    <property type="match status" value="1"/>
</dbReference>
<dbReference type="InterPro" id="IPR011990">
    <property type="entry name" value="TPR-like_helical_dom_sf"/>
</dbReference>
<dbReference type="Proteomes" id="UP000095038">
    <property type="component" value="Unassembled WGS sequence"/>
</dbReference>
<organism evidence="5 6">
    <name type="scientific">Ascoidea rubescens DSM 1968</name>
    <dbReference type="NCBI Taxonomy" id="1344418"/>
    <lineage>
        <taxon>Eukaryota</taxon>
        <taxon>Fungi</taxon>
        <taxon>Dikarya</taxon>
        <taxon>Ascomycota</taxon>
        <taxon>Saccharomycotina</taxon>
        <taxon>Saccharomycetes</taxon>
        <taxon>Ascoideaceae</taxon>
        <taxon>Ascoidea</taxon>
    </lineage>
</organism>
<evidence type="ECO:0000256" key="1">
    <source>
        <dbReference type="ARBA" id="ARBA00022490"/>
    </source>
</evidence>
<dbReference type="InterPro" id="IPR023231">
    <property type="entry name" value="GSKIP_dom_sf"/>
</dbReference>
<feature type="non-terminal residue" evidence="5">
    <location>
        <position position="1"/>
    </location>
</feature>
<dbReference type="PROSITE" id="PS51823">
    <property type="entry name" value="CLU"/>
    <property type="match status" value="1"/>
</dbReference>
<evidence type="ECO:0000256" key="3">
    <source>
        <dbReference type="SAM" id="MobiDB-lite"/>
    </source>
</evidence>
<dbReference type="InterPro" id="IPR027523">
    <property type="entry name" value="CLU_prot"/>
</dbReference>
<dbReference type="SMART" id="SM00028">
    <property type="entry name" value="TPR"/>
    <property type="match status" value="2"/>
</dbReference>
<gene>
    <name evidence="5" type="ORF">ASCRUDRAFT_27431</name>
</gene>
<dbReference type="PANTHER" id="PTHR12601:SF6">
    <property type="entry name" value="CLUSTERED MITOCHONDRIA PROTEIN HOMOLOG"/>
    <property type="match status" value="1"/>
</dbReference>
<dbReference type="EMBL" id="KV454476">
    <property type="protein sequence ID" value="ODV62980.1"/>
    <property type="molecule type" value="Genomic_DNA"/>
</dbReference>
<evidence type="ECO:0000313" key="6">
    <source>
        <dbReference type="Proteomes" id="UP000095038"/>
    </source>
</evidence>
<dbReference type="SUPFAM" id="SSF103107">
    <property type="entry name" value="Hypothetical protein c14orf129, hspc210"/>
    <property type="match status" value="1"/>
</dbReference>
<dbReference type="GO" id="GO:0005737">
    <property type="term" value="C:cytoplasm"/>
    <property type="evidence" value="ECO:0007669"/>
    <property type="project" value="TreeGrafter"/>
</dbReference>
<dbReference type="RefSeq" id="XP_020049287.1">
    <property type="nucleotide sequence ID" value="XM_020190001.1"/>
</dbReference>
<feature type="domain" description="Clu" evidence="4">
    <location>
        <begin position="252"/>
        <end position="515"/>
    </location>
</feature>
<protein>
    <recommendedName>
        <fullName evidence="4">Clu domain-containing protein</fullName>
    </recommendedName>
</protein>
<dbReference type="STRING" id="1344418.A0A1D2VMZ8"/>
<dbReference type="Pfam" id="PF13424">
    <property type="entry name" value="TPR_12"/>
    <property type="match status" value="2"/>
</dbReference>
<reference evidence="6" key="1">
    <citation type="submission" date="2016-05" db="EMBL/GenBank/DDBJ databases">
        <title>Comparative genomics of biotechnologically important yeasts.</title>
        <authorList>
            <consortium name="DOE Joint Genome Institute"/>
            <person name="Riley R."/>
            <person name="Haridas S."/>
            <person name="Wolfe K.H."/>
            <person name="Lopes M.R."/>
            <person name="Hittinger C.T."/>
            <person name="Goker M."/>
            <person name="Salamov A."/>
            <person name="Wisecaver J."/>
            <person name="Long T.M."/>
            <person name="Aerts A.L."/>
            <person name="Barry K."/>
            <person name="Choi C."/>
            <person name="Clum A."/>
            <person name="Coughlan A.Y."/>
            <person name="Deshpande S."/>
            <person name="Douglass A.P."/>
            <person name="Hanson S.J."/>
            <person name="Klenk H.-P."/>
            <person name="Labutti K."/>
            <person name="Lapidus A."/>
            <person name="Lindquist E."/>
            <person name="Lipzen A."/>
            <person name="Meier-Kolthoff J.P."/>
            <person name="Ohm R.A."/>
            <person name="Otillar R.P."/>
            <person name="Pangilinan J."/>
            <person name="Peng Y."/>
            <person name="Rokas A."/>
            <person name="Rosa C.A."/>
            <person name="Scheuner C."/>
            <person name="Sibirny A.A."/>
            <person name="Slot J.C."/>
            <person name="Stielow J.B."/>
            <person name="Sun H."/>
            <person name="Kurtzman C.P."/>
            <person name="Blackwell M."/>
            <person name="Grigoriev I.V."/>
            <person name="Jeffries T.W."/>
        </authorList>
    </citation>
    <scope>NUCLEOTIDE SEQUENCE [LARGE SCALE GENOMIC DNA]</scope>
    <source>
        <strain evidence="6">DSM 1968</strain>
    </source>
</reference>
<feature type="compositionally biased region" description="Basic and acidic residues" evidence="3">
    <location>
        <begin position="698"/>
        <end position="736"/>
    </location>
</feature>
<dbReference type="PANTHER" id="PTHR12601">
    <property type="entry name" value="EUKARYOTIC TRANSLATION INITIATION FACTOR 3 SUBUNIT EIF-3"/>
    <property type="match status" value="1"/>
</dbReference>
<feature type="region of interest" description="Disordered" evidence="3">
    <location>
        <begin position="698"/>
        <end position="737"/>
    </location>
</feature>
<feature type="coiled-coil region" evidence="2">
    <location>
        <begin position="1190"/>
        <end position="1221"/>
    </location>
</feature>
<dbReference type="OrthoDB" id="1414216at2759"/>
<keyword evidence="6" id="KW-1185">Reference proteome</keyword>
<dbReference type="InterPro" id="IPR025697">
    <property type="entry name" value="CLU_dom"/>
</dbReference>
<keyword evidence="2" id="KW-0175">Coiled coil</keyword>
<proteinExistence type="predicted"/>
<dbReference type="FunCoup" id="A0A1D2VMZ8">
    <property type="interactions" value="1003"/>
</dbReference>
<feature type="region of interest" description="Disordered" evidence="3">
    <location>
        <begin position="65"/>
        <end position="92"/>
    </location>
</feature>
<evidence type="ECO:0000313" key="5">
    <source>
        <dbReference type="EMBL" id="ODV62980.1"/>
    </source>
</evidence>
<dbReference type="AlphaFoldDB" id="A0A1D2VMZ8"/>
<dbReference type="InParanoid" id="A0A1D2VMZ8"/>
<name>A0A1D2VMZ8_9ASCO</name>